<evidence type="ECO:0000313" key="8">
    <source>
        <dbReference type="EMBL" id="KAJ4961132.1"/>
    </source>
</evidence>
<dbReference type="OrthoDB" id="438440at2759"/>
<dbReference type="AlphaFoldDB" id="A0A9Q0H790"/>
<evidence type="ECO:0000256" key="3">
    <source>
        <dbReference type="ARBA" id="ARBA00022490"/>
    </source>
</evidence>
<organism evidence="8 9">
    <name type="scientific">Protea cynaroides</name>
    <dbReference type="NCBI Taxonomy" id="273540"/>
    <lineage>
        <taxon>Eukaryota</taxon>
        <taxon>Viridiplantae</taxon>
        <taxon>Streptophyta</taxon>
        <taxon>Embryophyta</taxon>
        <taxon>Tracheophyta</taxon>
        <taxon>Spermatophyta</taxon>
        <taxon>Magnoliopsida</taxon>
        <taxon>Proteales</taxon>
        <taxon>Proteaceae</taxon>
        <taxon>Protea</taxon>
    </lineage>
</organism>
<evidence type="ECO:0000256" key="1">
    <source>
        <dbReference type="ARBA" id="ARBA00004123"/>
    </source>
</evidence>
<evidence type="ECO:0008006" key="10">
    <source>
        <dbReference type="Google" id="ProtNLM"/>
    </source>
</evidence>
<evidence type="ECO:0000256" key="2">
    <source>
        <dbReference type="ARBA" id="ARBA00004496"/>
    </source>
</evidence>
<feature type="domain" description="Fungal lipase-type" evidence="6">
    <location>
        <begin position="108"/>
        <end position="212"/>
    </location>
</feature>
<evidence type="ECO:0000259" key="6">
    <source>
        <dbReference type="Pfam" id="PF01764"/>
    </source>
</evidence>
<feature type="domain" description="EDS1 EP" evidence="7">
    <location>
        <begin position="388"/>
        <end position="605"/>
    </location>
</feature>
<dbReference type="Pfam" id="PF01764">
    <property type="entry name" value="Lipase_3"/>
    <property type="match status" value="1"/>
</dbReference>
<dbReference type="PANTHER" id="PTHR46898:SF3">
    <property type="entry name" value="FUNGAL LIPASE-LIKE DOMAIN-CONTAINING PROTEIN"/>
    <property type="match status" value="1"/>
</dbReference>
<keyword evidence="9" id="KW-1185">Reference proteome</keyword>
<dbReference type="Pfam" id="PF18117">
    <property type="entry name" value="EDS1_EP"/>
    <property type="match status" value="1"/>
</dbReference>
<dbReference type="InterPro" id="IPR002921">
    <property type="entry name" value="Fungal_lipase-type"/>
</dbReference>
<dbReference type="Proteomes" id="UP001141806">
    <property type="component" value="Unassembled WGS sequence"/>
</dbReference>
<dbReference type="GO" id="GO:0052689">
    <property type="term" value="F:carboxylic ester hydrolase activity"/>
    <property type="evidence" value="ECO:0007669"/>
    <property type="project" value="InterPro"/>
</dbReference>
<name>A0A9Q0H790_9MAGN</name>
<gene>
    <name evidence="8" type="ORF">NE237_021042</name>
</gene>
<dbReference type="GO" id="GO:0006952">
    <property type="term" value="P:defense response"/>
    <property type="evidence" value="ECO:0007669"/>
    <property type="project" value="UniProtKB-KW"/>
</dbReference>
<reference evidence="8" key="1">
    <citation type="journal article" date="2023" name="Plant J.">
        <title>The genome of the king protea, Protea cynaroides.</title>
        <authorList>
            <person name="Chang J."/>
            <person name="Duong T.A."/>
            <person name="Schoeman C."/>
            <person name="Ma X."/>
            <person name="Roodt D."/>
            <person name="Barker N."/>
            <person name="Li Z."/>
            <person name="Van de Peer Y."/>
            <person name="Mizrachi E."/>
        </authorList>
    </citation>
    <scope>NUCLEOTIDE SEQUENCE</scope>
    <source>
        <tissue evidence="8">Young leaves</tissue>
    </source>
</reference>
<accession>A0A9Q0H790</accession>
<comment type="subcellular location">
    <subcellularLocation>
        <location evidence="2">Cytoplasm</location>
    </subcellularLocation>
    <subcellularLocation>
        <location evidence="1">Nucleus</location>
    </subcellularLocation>
</comment>
<comment type="caution">
    <text evidence="8">The sequence shown here is derived from an EMBL/GenBank/DDBJ whole genome shotgun (WGS) entry which is preliminary data.</text>
</comment>
<evidence type="ECO:0000259" key="7">
    <source>
        <dbReference type="Pfam" id="PF18117"/>
    </source>
</evidence>
<dbReference type="EMBL" id="JAMYWD010000009">
    <property type="protein sequence ID" value="KAJ4961132.1"/>
    <property type="molecule type" value="Genomic_DNA"/>
</dbReference>
<evidence type="ECO:0000256" key="4">
    <source>
        <dbReference type="ARBA" id="ARBA00022821"/>
    </source>
</evidence>
<sequence length="616" mass="69794">MASQEKPSLLPPLENLLKFSCGLELADVLLGSGLLHRSLAVIHELNVEYSTNVSSSPLVAYKTCDENKFQIIAFNVGVAGGSSVLSPTLEPNPPEFNFLQIKNSSFSINKEAIKLFRSLSQEYANLFQSKDPASKALIITGLSEGGWVASLYCLWLLYHINQSDDKLPICITFGSPLLGNYGLRKAIQSRSGWYPRFLHIVSNGDFIPRTFLSSTANNIYKPFGTFLVCSSSSSACACFEDPDSVLSVLAATGGSFDQMLKLVDYGNLLQDITDQMIVSNSEGVSQPHGLSQMPKLTDYEKLLEDLTHQMIVSNSNGVSQIHGSRGDPLRAGIILRLDAIGITRTQEHKEEDGLITDMESRERKNYHDHAKRISETIKKLVEMKINLAHLEWYKKISSIDVPMSYYDCYKKKPFCRDIHVVKYVRALTKFWEDEVKEAETKPTRLGTSLPTRLLCLIYGGTNYMKMVEPLHIADHYKRSRTSYRKEGRSKHYKLLETWQDELDKGGYRRKSDIRDRTATMTQDSCFWADVEDAIILTKSLKNAKAVGGPEESHIQKLKKFEDHMMSLIDGLAVSPEIFLEESTFMEWWKEYQTIPELNPSSPFNNFMKNKLYKKYI</sequence>
<keyword evidence="5" id="KW-0539">Nucleus</keyword>
<dbReference type="GO" id="GO:0005634">
    <property type="term" value="C:nucleus"/>
    <property type="evidence" value="ECO:0007669"/>
    <property type="project" value="UniProtKB-SubCell"/>
</dbReference>
<proteinExistence type="predicted"/>
<dbReference type="SUPFAM" id="SSF53474">
    <property type="entry name" value="alpha/beta-Hydrolases"/>
    <property type="match status" value="1"/>
</dbReference>
<dbReference type="InterPro" id="IPR041266">
    <property type="entry name" value="EDS1_EP"/>
</dbReference>
<dbReference type="GO" id="GO:0006629">
    <property type="term" value="P:lipid metabolic process"/>
    <property type="evidence" value="ECO:0007669"/>
    <property type="project" value="InterPro"/>
</dbReference>
<protein>
    <recommendedName>
        <fullName evidence="10">Carboxylesterase</fullName>
    </recommendedName>
</protein>
<dbReference type="PANTHER" id="PTHR46898">
    <property type="entry name" value="SENESCENCE-ASSOCIATED CARBOXYLESTERASE 101"/>
    <property type="match status" value="1"/>
</dbReference>
<dbReference type="InterPro" id="IPR029058">
    <property type="entry name" value="AB_hydrolase_fold"/>
</dbReference>
<evidence type="ECO:0000313" key="9">
    <source>
        <dbReference type="Proteomes" id="UP001141806"/>
    </source>
</evidence>
<dbReference type="Gene3D" id="3.40.50.1820">
    <property type="entry name" value="alpha/beta hydrolase"/>
    <property type="match status" value="1"/>
</dbReference>
<keyword evidence="4" id="KW-0611">Plant defense</keyword>
<evidence type="ECO:0000256" key="5">
    <source>
        <dbReference type="ARBA" id="ARBA00023242"/>
    </source>
</evidence>
<keyword evidence="3" id="KW-0963">Cytoplasm</keyword>
<dbReference type="InterPro" id="IPR044603">
    <property type="entry name" value="SAG101-like"/>
</dbReference>
<dbReference type="GO" id="GO:0005737">
    <property type="term" value="C:cytoplasm"/>
    <property type="evidence" value="ECO:0007669"/>
    <property type="project" value="UniProtKB-SubCell"/>
</dbReference>